<dbReference type="GO" id="GO:0009755">
    <property type="term" value="P:hormone-mediated signaling pathway"/>
    <property type="evidence" value="ECO:0007669"/>
    <property type="project" value="TreeGrafter"/>
</dbReference>
<dbReference type="GO" id="GO:0051424">
    <property type="term" value="F:corticotropin-releasing hormone binding"/>
    <property type="evidence" value="ECO:0007669"/>
    <property type="project" value="InterPro"/>
</dbReference>
<evidence type="ECO:0000313" key="10">
    <source>
        <dbReference type="RefSeq" id="XP_052126423.1"/>
    </source>
</evidence>
<dbReference type="RefSeq" id="XP_052126423.1">
    <property type="nucleotide sequence ID" value="XM_052270463.1"/>
</dbReference>
<keyword evidence="3 6" id="KW-0732">Signal</keyword>
<dbReference type="GO" id="GO:0051460">
    <property type="term" value="P:negative regulation of corticotropin secretion"/>
    <property type="evidence" value="ECO:0007669"/>
    <property type="project" value="TreeGrafter"/>
</dbReference>
<proteinExistence type="predicted"/>
<keyword evidence="5" id="KW-0325">Glycoprotein</keyword>
<name>A0A9C6X0R8_FRAOC</name>
<protein>
    <submittedName>
        <fullName evidence="10">Corticotropin-releasing factor-binding protein</fullName>
    </submittedName>
</protein>
<dbReference type="GO" id="GO:0005615">
    <property type="term" value="C:extracellular space"/>
    <property type="evidence" value="ECO:0007669"/>
    <property type="project" value="TreeGrafter"/>
</dbReference>
<feature type="domain" description="Corticotropin-releasing factor binding protein N-terminal" evidence="7">
    <location>
        <begin position="64"/>
        <end position="177"/>
    </location>
</feature>
<feature type="signal peptide" evidence="6">
    <location>
        <begin position="1"/>
        <end position="19"/>
    </location>
</feature>
<dbReference type="OrthoDB" id="10056927at2759"/>
<dbReference type="InterPro" id="IPR056177">
    <property type="entry name" value="CRF-BP_N"/>
</dbReference>
<evidence type="ECO:0000259" key="7">
    <source>
        <dbReference type="Pfam" id="PF05428"/>
    </source>
</evidence>
<feature type="domain" description="Corticotropin-releasing factor binding protein C-terminal" evidence="8">
    <location>
        <begin position="201"/>
        <end position="315"/>
    </location>
</feature>
<evidence type="ECO:0000256" key="6">
    <source>
        <dbReference type="SAM" id="SignalP"/>
    </source>
</evidence>
<evidence type="ECO:0000256" key="4">
    <source>
        <dbReference type="ARBA" id="ARBA00023157"/>
    </source>
</evidence>
<evidence type="ECO:0000256" key="3">
    <source>
        <dbReference type="ARBA" id="ARBA00022729"/>
    </source>
</evidence>
<reference evidence="10" key="1">
    <citation type="journal article" date="2018" name="Proc. Natl. Acad. Sci. U.S.A.">
        <title>Phylogenomics and the evolution of hemipteroid insects.</title>
        <authorList>
            <person name="Johnson K.P."/>
            <person name="Dietrich C.H."/>
            <person name="Friedrich F."/>
            <person name="Beutel R.G."/>
            <person name="Wipfler B."/>
            <person name="Peters R.S."/>
            <person name="Allen J.M."/>
            <person name="Petersen M."/>
            <person name="Donath A."/>
            <person name="Walden K.K."/>
            <person name="Kozlov A.M."/>
            <person name="Podsiadlowski L."/>
            <person name="Mayer C."/>
            <person name="Meusemann K."/>
            <person name="Vasilikopoulos A."/>
            <person name="Waterhouse R.M."/>
            <person name="Cameron S.L."/>
            <person name="Weirauch C."/>
            <person name="Swanson D.R."/>
            <person name="Percy D.M."/>
            <person name="Hardy N.B."/>
            <person name="Terry I."/>
            <person name="Liu S."/>
            <person name="Zhou X."/>
            <person name="Misof B."/>
            <person name="Robertson H.M."/>
            <person name="Yoshizawa K."/>
        </authorList>
    </citation>
    <scope>NUCLEOTIDE SEQUENCE</scope>
    <source>
        <tissue evidence="10">Whole organism</tissue>
    </source>
</reference>
<feature type="chain" id="PRO_5039345098" evidence="6">
    <location>
        <begin position="20"/>
        <end position="328"/>
    </location>
</feature>
<dbReference type="Proteomes" id="UP000504606">
    <property type="component" value="Unplaced"/>
</dbReference>
<dbReference type="Pfam" id="PF05428">
    <property type="entry name" value="CRF-BP_N"/>
    <property type="match status" value="1"/>
</dbReference>
<reference evidence="10" key="2">
    <citation type="submission" date="2025-08" db="UniProtKB">
        <authorList>
            <consortium name="RefSeq"/>
        </authorList>
    </citation>
    <scope>IDENTIFICATION</scope>
    <source>
        <tissue evidence="10">Whole organism</tissue>
    </source>
</reference>
<dbReference type="InterPro" id="IPR008435">
    <property type="entry name" value="CRF-bd"/>
</dbReference>
<evidence type="ECO:0000256" key="2">
    <source>
        <dbReference type="ARBA" id="ARBA00022525"/>
    </source>
</evidence>
<organism evidence="9 10">
    <name type="scientific">Frankliniella occidentalis</name>
    <name type="common">Western flower thrips</name>
    <name type="synonym">Euthrips occidentalis</name>
    <dbReference type="NCBI Taxonomy" id="133901"/>
    <lineage>
        <taxon>Eukaryota</taxon>
        <taxon>Metazoa</taxon>
        <taxon>Ecdysozoa</taxon>
        <taxon>Arthropoda</taxon>
        <taxon>Hexapoda</taxon>
        <taxon>Insecta</taxon>
        <taxon>Pterygota</taxon>
        <taxon>Neoptera</taxon>
        <taxon>Paraneoptera</taxon>
        <taxon>Thysanoptera</taxon>
        <taxon>Terebrantia</taxon>
        <taxon>Thripoidea</taxon>
        <taxon>Thripidae</taxon>
        <taxon>Frankliniella</taxon>
    </lineage>
</organism>
<keyword evidence="9" id="KW-1185">Reference proteome</keyword>
<comment type="subcellular location">
    <subcellularLocation>
        <location evidence="1">Secreted</location>
    </subcellularLocation>
</comment>
<evidence type="ECO:0000259" key="8">
    <source>
        <dbReference type="Pfam" id="PF23541"/>
    </source>
</evidence>
<gene>
    <name evidence="10" type="primary">LOC113206620</name>
</gene>
<dbReference type="KEGG" id="foc:113206620"/>
<dbReference type="GeneID" id="113206620"/>
<evidence type="ECO:0000256" key="1">
    <source>
        <dbReference type="ARBA" id="ARBA00004613"/>
    </source>
</evidence>
<evidence type="ECO:0000313" key="9">
    <source>
        <dbReference type="Proteomes" id="UP000504606"/>
    </source>
</evidence>
<dbReference type="Pfam" id="PF23541">
    <property type="entry name" value="CRF-BP_C"/>
    <property type="match status" value="1"/>
</dbReference>
<evidence type="ECO:0000256" key="5">
    <source>
        <dbReference type="ARBA" id="ARBA00023180"/>
    </source>
</evidence>
<dbReference type="InterPro" id="IPR056178">
    <property type="entry name" value="CRF-BP_C"/>
</dbReference>
<sequence length="328" mass="35383">MSHPSSLLLTALFLTASIAKPTSNFRQAVSGAAAVGQLAALPADNGFPTGRAKRTSGAVPITECTFVYSEEGEFYLDFEGDPTRVCGAMFIAPPNQRIQLRLTLDVPCSTGGLVSVTDGWDYQNQYLPQTHDHPKPDGERHTSLCGVEHTQVFEASQNAAQVSYILPAGGRFAVSVRFVRNTSPCSVLSEGNEVITLRNFGKRRNCTVTTIFPSELRILQLQVGVNEKHPNMEPETGTIHKCEKRGLDDFVQVTGLGFATELAAPVTVFGSVCGLDTSAGRPMSVLCGALNVRLVSSGRYDNAVTVYLKRLETEDEQLGADYFCDAGL</sequence>
<accession>A0A9C6X0R8</accession>
<dbReference type="PANTHER" id="PTHR10278">
    <property type="entry name" value="CORTICOTROPIN-RELEASING FACTOR-BINDING PROTEIN"/>
    <property type="match status" value="1"/>
</dbReference>
<keyword evidence="2" id="KW-0964">Secreted</keyword>
<dbReference type="AlphaFoldDB" id="A0A9C6X0R8"/>
<keyword evidence="4" id="KW-1015">Disulfide bond</keyword>
<dbReference type="PANTHER" id="PTHR10278:SF0">
    <property type="entry name" value="CORTICOTROPIN-RELEASING FACTOR-BINDING PROTEIN"/>
    <property type="match status" value="1"/>
</dbReference>